<evidence type="ECO:0000313" key="12">
    <source>
        <dbReference type="Proteomes" id="UP001589775"/>
    </source>
</evidence>
<protein>
    <recommendedName>
        <fullName evidence="4">threonine-phosphate decarboxylase</fullName>
        <ecNumber evidence="4">4.1.1.81</ecNumber>
    </recommendedName>
    <alternativeName>
        <fullName evidence="8">L-threonine-O-3-phosphate decarboxylase</fullName>
    </alternativeName>
</protein>
<organism evidence="11 12">
    <name type="scientific">Rhodopseudomonas telluris</name>
    <dbReference type="NCBI Taxonomy" id="644215"/>
    <lineage>
        <taxon>Bacteria</taxon>
        <taxon>Pseudomonadati</taxon>
        <taxon>Pseudomonadota</taxon>
        <taxon>Alphaproteobacteria</taxon>
        <taxon>Hyphomicrobiales</taxon>
        <taxon>Nitrobacteraceae</taxon>
        <taxon>Rhodopseudomonas</taxon>
    </lineage>
</organism>
<evidence type="ECO:0000259" key="10">
    <source>
        <dbReference type="Pfam" id="PF00155"/>
    </source>
</evidence>
<evidence type="ECO:0000256" key="1">
    <source>
        <dbReference type="ARBA" id="ARBA00001933"/>
    </source>
</evidence>
<keyword evidence="5" id="KW-0169">Cobalamin biosynthesis</keyword>
<dbReference type="RefSeq" id="WP_378384316.1">
    <property type="nucleotide sequence ID" value="NZ_JBHLWM010000001.1"/>
</dbReference>
<sequence>MTSAAAAALRIHGGRVDLAAQAYPQAPLPWIDLSTGINPTAYPIPPLPADTFARLPLAAELDELCAAAAEAYGLPQGALMLPTPGSEIAIRLAPRVLTDTRGAQAGILAPTYSSHAAAWRAAGAQVHELGALPDVDAALDALVIVNPNNPDGRAVGAGPLLAFAERWCAAGKRLVVDEAFADVRPELSLLRGPALPRGLVVLRSLGKFFGLAGVRLGFVAVNANDAPPWRDLLGDWAASGPACAIATRALRDDAWITAMRRRLAADRRRLDATLAPAGLTACGGTDLFGLYEDQYGRDLVDAFGRAGVLIRGFTHSPNRYRFGLPGDAAAWKRLERVCATLATAKTANTALV</sequence>
<dbReference type="EC" id="4.1.1.81" evidence="4"/>
<evidence type="ECO:0000256" key="5">
    <source>
        <dbReference type="ARBA" id="ARBA00022573"/>
    </source>
</evidence>
<dbReference type="GO" id="GO:0048472">
    <property type="term" value="F:threonine-phosphate decarboxylase activity"/>
    <property type="evidence" value="ECO:0007669"/>
    <property type="project" value="UniProtKB-EC"/>
</dbReference>
<comment type="catalytic activity">
    <reaction evidence="9">
        <text>O-phospho-L-threonine + H(+) = (R)-1-aminopropan-2-yl phosphate + CO2</text>
        <dbReference type="Rhea" id="RHEA:11492"/>
        <dbReference type="ChEBI" id="CHEBI:15378"/>
        <dbReference type="ChEBI" id="CHEBI:16526"/>
        <dbReference type="ChEBI" id="CHEBI:58563"/>
        <dbReference type="ChEBI" id="CHEBI:58675"/>
        <dbReference type="EC" id="4.1.1.81"/>
    </reaction>
</comment>
<comment type="function">
    <text evidence="2">Decarboxylates L-threonine-O-3-phosphate to yield (R)-1-amino-2-propanol O-2-phosphate, the precursor for the linkage between the nucleotide loop and the corrin ring in cobalamin.</text>
</comment>
<dbReference type="InterPro" id="IPR015424">
    <property type="entry name" value="PyrdxlP-dep_Trfase"/>
</dbReference>
<dbReference type="Gene3D" id="3.90.1150.10">
    <property type="entry name" value="Aspartate Aminotransferase, domain 1"/>
    <property type="match status" value="1"/>
</dbReference>
<dbReference type="InterPro" id="IPR005860">
    <property type="entry name" value="CobD"/>
</dbReference>
<evidence type="ECO:0000313" key="11">
    <source>
        <dbReference type="EMBL" id="MFC0239468.1"/>
    </source>
</evidence>
<keyword evidence="12" id="KW-1185">Reference proteome</keyword>
<evidence type="ECO:0000256" key="6">
    <source>
        <dbReference type="ARBA" id="ARBA00022898"/>
    </source>
</evidence>
<dbReference type="Gene3D" id="3.40.640.10">
    <property type="entry name" value="Type I PLP-dependent aspartate aminotransferase-like (Major domain)"/>
    <property type="match status" value="1"/>
</dbReference>
<comment type="pathway">
    <text evidence="3">Cofactor biosynthesis; adenosylcobalamin biosynthesis.</text>
</comment>
<dbReference type="NCBIfam" id="TIGR01140">
    <property type="entry name" value="L_thr_O3P_dcar"/>
    <property type="match status" value="1"/>
</dbReference>
<comment type="caution">
    <text evidence="11">The sequence shown here is derived from an EMBL/GenBank/DDBJ whole genome shotgun (WGS) entry which is preliminary data.</text>
</comment>
<proteinExistence type="predicted"/>
<dbReference type="InterPro" id="IPR004839">
    <property type="entry name" value="Aminotransferase_I/II_large"/>
</dbReference>
<evidence type="ECO:0000256" key="7">
    <source>
        <dbReference type="ARBA" id="ARBA00023239"/>
    </source>
</evidence>
<accession>A0ABV6EMM3</accession>
<dbReference type="EMBL" id="JBHLWM010000001">
    <property type="protein sequence ID" value="MFC0239468.1"/>
    <property type="molecule type" value="Genomic_DNA"/>
</dbReference>
<dbReference type="PANTHER" id="PTHR42885">
    <property type="entry name" value="HISTIDINOL-PHOSPHATE AMINOTRANSFERASE-RELATED"/>
    <property type="match status" value="1"/>
</dbReference>
<keyword evidence="7 11" id="KW-0456">Lyase</keyword>
<dbReference type="PANTHER" id="PTHR42885:SF1">
    <property type="entry name" value="THREONINE-PHOSPHATE DECARBOXYLASE"/>
    <property type="match status" value="1"/>
</dbReference>
<dbReference type="Pfam" id="PF00155">
    <property type="entry name" value="Aminotran_1_2"/>
    <property type="match status" value="1"/>
</dbReference>
<evidence type="ECO:0000256" key="9">
    <source>
        <dbReference type="ARBA" id="ARBA00048531"/>
    </source>
</evidence>
<comment type="cofactor">
    <cofactor evidence="1">
        <name>pyridoxal 5'-phosphate</name>
        <dbReference type="ChEBI" id="CHEBI:597326"/>
    </cofactor>
</comment>
<evidence type="ECO:0000256" key="8">
    <source>
        <dbReference type="ARBA" id="ARBA00029996"/>
    </source>
</evidence>
<evidence type="ECO:0000256" key="2">
    <source>
        <dbReference type="ARBA" id="ARBA00003444"/>
    </source>
</evidence>
<keyword evidence="6" id="KW-0663">Pyridoxal phosphate</keyword>
<gene>
    <name evidence="11" type="primary">cobD</name>
    <name evidence="11" type="ORF">ACFFJ6_03270</name>
</gene>
<dbReference type="Proteomes" id="UP001589775">
    <property type="component" value="Unassembled WGS sequence"/>
</dbReference>
<dbReference type="SUPFAM" id="SSF53383">
    <property type="entry name" value="PLP-dependent transferases"/>
    <property type="match status" value="1"/>
</dbReference>
<evidence type="ECO:0000256" key="3">
    <source>
        <dbReference type="ARBA" id="ARBA00004953"/>
    </source>
</evidence>
<reference evidence="11 12" key="1">
    <citation type="submission" date="2024-09" db="EMBL/GenBank/DDBJ databases">
        <authorList>
            <person name="Sun Q."/>
            <person name="Mori K."/>
        </authorList>
    </citation>
    <scope>NUCLEOTIDE SEQUENCE [LARGE SCALE GENOMIC DNA]</scope>
    <source>
        <strain evidence="11 12">KCTC 23279</strain>
    </source>
</reference>
<dbReference type="InterPro" id="IPR015421">
    <property type="entry name" value="PyrdxlP-dep_Trfase_major"/>
</dbReference>
<name>A0ABV6EMM3_9BRAD</name>
<evidence type="ECO:0000256" key="4">
    <source>
        <dbReference type="ARBA" id="ARBA00012285"/>
    </source>
</evidence>
<dbReference type="InterPro" id="IPR015422">
    <property type="entry name" value="PyrdxlP-dep_Trfase_small"/>
</dbReference>
<feature type="domain" description="Aminotransferase class I/classII large" evidence="10">
    <location>
        <begin position="61"/>
        <end position="281"/>
    </location>
</feature>